<dbReference type="RefSeq" id="WP_231418075.1">
    <property type="nucleotide sequence ID" value="NZ_CP126446.1"/>
</dbReference>
<gene>
    <name evidence="2" type="ORF">QNI29_06525</name>
</gene>
<sequence length="159" mass="17572">MKPILFFLGLLLMAFTITACNNQNGNTQYNSTNGEAQTDWALLSLEELTEKADLIAFASVKDTEGIEKSNGMNAQISTLEVLEIISGTASKEIKLDQATNYLEEGEEYLLFLTQNETDGYYYVLNPSGVIQEKDGVYATGLVEGNGTYNKDEVKDLLFN</sequence>
<dbReference type="Proteomes" id="UP001236652">
    <property type="component" value="Chromosome"/>
</dbReference>
<protein>
    <recommendedName>
        <fullName evidence="4">Lipoprotein</fullName>
    </recommendedName>
</protein>
<evidence type="ECO:0000313" key="3">
    <source>
        <dbReference type="Proteomes" id="UP001236652"/>
    </source>
</evidence>
<dbReference type="PROSITE" id="PS51257">
    <property type="entry name" value="PROKAR_LIPOPROTEIN"/>
    <property type="match status" value="1"/>
</dbReference>
<proteinExistence type="predicted"/>
<evidence type="ECO:0000256" key="1">
    <source>
        <dbReference type="SAM" id="SignalP"/>
    </source>
</evidence>
<evidence type="ECO:0000313" key="2">
    <source>
        <dbReference type="EMBL" id="WIF99310.1"/>
    </source>
</evidence>
<keyword evidence="1" id="KW-0732">Signal</keyword>
<evidence type="ECO:0008006" key="4">
    <source>
        <dbReference type="Google" id="ProtNLM"/>
    </source>
</evidence>
<organism evidence="2 3">
    <name type="scientific">Pontibacillus chungwhensis</name>
    <dbReference type="NCBI Taxonomy" id="265426"/>
    <lineage>
        <taxon>Bacteria</taxon>
        <taxon>Bacillati</taxon>
        <taxon>Bacillota</taxon>
        <taxon>Bacilli</taxon>
        <taxon>Bacillales</taxon>
        <taxon>Bacillaceae</taxon>
        <taxon>Pontibacillus</taxon>
    </lineage>
</organism>
<reference evidence="2 3" key="1">
    <citation type="submission" date="2023-05" db="EMBL/GenBank/DDBJ databases">
        <title>Comparative genomics reveals the evidence of polycyclic aromatic hydrocarbons degradation in moderately halophilic genus Pontibacillus.</title>
        <authorList>
            <person name="Yang H."/>
            <person name="Qian Z."/>
        </authorList>
    </citation>
    <scope>NUCLEOTIDE SEQUENCE [LARGE SCALE GENOMIC DNA]</scope>
    <source>
        <strain evidence="3">HN14</strain>
    </source>
</reference>
<feature type="signal peptide" evidence="1">
    <location>
        <begin position="1"/>
        <end position="19"/>
    </location>
</feature>
<feature type="chain" id="PRO_5045229935" description="Lipoprotein" evidence="1">
    <location>
        <begin position="20"/>
        <end position="159"/>
    </location>
</feature>
<accession>A0ABY8V3X7</accession>
<keyword evidence="3" id="KW-1185">Reference proteome</keyword>
<name>A0ABY8V3X7_9BACI</name>
<dbReference type="EMBL" id="CP126446">
    <property type="protein sequence ID" value="WIF99310.1"/>
    <property type="molecule type" value="Genomic_DNA"/>
</dbReference>